<sequence length="111" mass="13036">MIRKKREKILDCTLLNEELTPQPFKMVDVNVVKQIIHRLNYAMTLDIRSAFSHVSVDPELTLYLAFSFIEETHTYIAIPFGIKHPPKTFHKLMKPVISYIRTNFNLRSVAY</sequence>
<comment type="caution">
    <text evidence="2">The sequence shown here is derived from an EMBL/GenBank/DDBJ whole genome shotgun (WGS) entry which is preliminary data.</text>
</comment>
<dbReference type="EMBL" id="SNRW01027492">
    <property type="protein sequence ID" value="KAA6360058.1"/>
    <property type="molecule type" value="Genomic_DNA"/>
</dbReference>
<evidence type="ECO:0000313" key="2">
    <source>
        <dbReference type="EMBL" id="KAA6360058.1"/>
    </source>
</evidence>
<evidence type="ECO:0000313" key="3">
    <source>
        <dbReference type="Proteomes" id="UP000324800"/>
    </source>
</evidence>
<name>A0A5J4TP67_9EUKA</name>
<dbReference type="Gene3D" id="3.30.70.270">
    <property type="match status" value="1"/>
</dbReference>
<protein>
    <recommendedName>
        <fullName evidence="1">Reverse transcriptase domain-containing protein</fullName>
    </recommendedName>
</protein>
<dbReference type="InterPro" id="IPR043502">
    <property type="entry name" value="DNA/RNA_pol_sf"/>
</dbReference>
<dbReference type="PANTHER" id="PTHR33050">
    <property type="entry name" value="REVERSE TRANSCRIPTASE DOMAIN-CONTAINING PROTEIN"/>
    <property type="match status" value="1"/>
</dbReference>
<feature type="domain" description="Reverse transcriptase" evidence="1">
    <location>
        <begin position="34"/>
        <end position="111"/>
    </location>
</feature>
<gene>
    <name evidence="2" type="ORF">EZS28_044416</name>
</gene>
<dbReference type="Pfam" id="PF00078">
    <property type="entry name" value="RVT_1"/>
    <property type="match status" value="1"/>
</dbReference>
<dbReference type="Proteomes" id="UP000324800">
    <property type="component" value="Unassembled WGS sequence"/>
</dbReference>
<evidence type="ECO:0000259" key="1">
    <source>
        <dbReference type="Pfam" id="PF00078"/>
    </source>
</evidence>
<accession>A0A5J4TP67</accession>
<dbReference type="SUPFAM" id="SSF56672">
    <property type="entry name" value="DNA/RNA polymerases"/>
    <property type="match status" value="1"/>
</dbReference>
<dbReference type="PANTHER" id="PTHR33050:SF7">
    <property type="entry name" value="RIBONUCLEASE H"/>
    <property type="match status" value="1"/>
</dbReference>
<reference evidence="2 3" key="1">
    <citation type="submission" date="2019-03" db="EMBL/GenBank/DDBJ databases">
        <title>Single cell metagenomics reveals metabolic interactions within the superorganism composed of flagellate Streblomastix strix and complex community of Bacteroidetes bacteria on its surface.</title>
        <authorList>
            <person name="Treitli S.C."/>
            <person name="Kolisko M."/>
            <person name="Husnik F."/>
            <person name="Keeling P."/>
            <person name="Hampl V."/>
        </authorList>
    </citation>
    <scope>NUCLEOTIDE SEQUENCE [LARGE SCALE GENOMIC DNA]</scope>
    <source>
        <strain evidence="2">ST1C</strain>
    </source>
</reference>
<dbReference type="InterPro" id="IPR000477">
    <property type="entry name" value="RT_dom"/>
</dbReference>
<dbReference type="OrthoDB" id="420169at2759"/>
<dbReference type="InterPro" id="IPR052055">
    <property type="entry name" value="Hepadnavirus_pol/RT"/>
</dbReference>
<organism evidence="2 3">
    <name type="scientific">Streblomastix strix</name>
    <dbReference type="NCBI Taxonomy" id="222440"/>
    <lineage>
        <taxon>Eukaryota</taxon>
        <taxon>Metamonada</taxon>
        <taxon>Preaxostyla</taxon>
        <taxon>Oxymonadida</taxon>
        <taxon>Streblomastigidae</taxon>
        <taxon>Streblomastix</taxon>
    </lineage>
</organism>
<dbReference type="Gene3D" id="3.10.10.10">
    <property type="entry name" value="HIV Type 1 Reverse Transcriptase, subunit A, domain 1"/>
    <property type="match status" value="1"/>
</dbReference>
<dbReference type="AlphaFoldDB" id="A0A5J4TP67"/>
<proteinExistence type="predicted"/>
<dbReference type="InterPro" id="IPR043128">
    <property type="entry name" value="Rev_trsase/Diguanyl_cyclase"/>
</dbReference>